<dbReference type="Proteomes" id="UP000835052">
    <property type="component" value="Unassembled WGS sequence"/>
</dbReference>
<evidence type="ECO:0000313" key="3">
    <source>
        <dbReference type="Proteomes" id="UP000835052"/>
    </source>
</evidence>
<comment type="caution">
    <text evidence="2">The sequence shown here is derived from an EMBL/GenBank/DDBJ whole genome shotgun (WGS) entry which is preliminary data.</text>
</comment>
<reference evidence="2" key="1">
    <citation type="submission" date="2020-10" db="EMBL/GenBank/DDBJ databases">
        <authorList>
            <person name="Kikuchi T."/>
        </authorList>
    </citation>
    <scope>NUCLEOTIDE SEQUENCE</scope>
    <source>
        <strain evidence="2">NKZ352</strain>
    </source>
</reference>
<evidence type="ECO:0000313" key="2">
    <source>
        <dbReference type="EMBL" id="CAD6191901.1"/>
    </source>
</evidence>
<sequence length="340" mass="37426">MAFLQSIISRNTFSFEFFEKPPPYRRRTEGSAHKNPEITYKTVARCCRRGEMLLLLLASVGAVLAAETVVKNETAGGRYHGRRRHQDDDSYEADYDRGYHYGYPLQQLQDAFVCDLEASVLLVIDSRRYGHNRAVRIKCSEVGRYDADSCNICCQQTARRDTTIPNSAILGFLAVTDEEDEPEDETESTSTTTRKKRSYGGNGGYDGGYRADPPRYYKAHDNSRSHVDPTFLNKEKWAADPLNTNTQCVCCAPRLQHQQPTPYAQTNPQPFMAPNTQPQTLVDSWSNQAEIQPVADSWSSAPLVSGNAPAPADVAPVVAAAPGSAPAPAPVAAAATPVAY</sequence>
<keyword evidence="3" id="KW-1185">Reference proteome</keyword>
<dbReference type="EMBL" id="CAJGYM010000024">
    <property type="protein sequence ID" value="CAD6191901.1"/>
    <property type="molecule type" value="Genomic_DNA"/>
</dbReference>
<feature type="compositionally biased region" description="Acidic residues" evidence="1">
    <location>
        <begin position="176"/>
        <end position="187"/>
    </location>
</feature>
<proteinExistence type="predicted"/>
<dbReference type="OrthoDB" id="5870816at2759"/>
<organism evidence="2 3">
    <name type="scientific">Caenorhabditis auriculariae</name>
    <dbReference type="NCBI Taxonomy" id="2777116"/>
    <lineage>
        <taxon>Eukaryota</taxon>
        <taxon>Metazoa</taxon>
        <taxon>Ecdysozoa</taxon>
        <taxon>Nematoda</taxon>
        <taxon>Chromadorea</taxon>
        <taxon>Rhabditida</taxon>
        <taxon>Rhabditina</taxon>
        <taxon>Rhabditomorpha</taxon>
        <taxon>Rhabditoidea</taxon>
        <taxon>Rhabditidae</taxon>
        <taxon>Peloderinae</taxon>
        <taxon>Caenorhabditis</taxon>
    </lineage>
</organism>
<dbReference type="AlphaFoldDB" id="A0A8S1HBA3"/>
<protein>
    <submittedName>
        <fullName evidence="2">Uncharacterized protein</fullName>
    </submittedName>
</protein>
<evidence type="ECO:0000256" key="1">
    <source>
        <dbReference type="SAM" id="MobiDB-lite"/>
    </source>
</evidence>
<feature type="region of interest" description="Disordered" evidence="1">
    <location>
        <begin position="174"/>
        <end position="214"/>
    </location>
</feature>
<accession>A0A8S1HBA3</accession>
<name>A0A8S1HBA3_9PELO</name>
<gene>
    <name evidence="2" type="ORF">CAUJ_LOCUS7820</name>
</gene>